<dbReference type="AlphaFoldDB" id="A0A2P2P9I1"/>
<proteinExistence type="predicted"/>
<reference evidence="1" key="1">
    <citation type="submission" date="2018-02" db="EMBL/GenBank/DDBJ databases">
        <title>Rhizophora mucronata_Transcriptome.</title>
        <authorList>
            <person name="Meera S.P."/>
            <person name="Sreeshan A."/>
            <person name="Augustine A."/>
        </authorList>
    </citation>
    <scope>NUCLEOTIDE SEQUENCE</scope>
    <source>
        <tissue evidence="1">Leaf</tissue>
    </source>
</reference>
<protein>
    <submittedName>
        <fullName evidence="1">Uncharacterized protein</fullName>
    </submittedName>
</protein>
<name>A0A2P2P9I1_RHIMU</name>
<organism evidence="1">
    <name type="scientific">Rhizophora mucronata</name>
    <name type="common">Asiatic mangrove</name>
    <dbReference type="NCBI Taxonomy" id="61149"/>
    <lineage>
        <taxon>Eukaryota</taxon>
        <taxon>Viridiplantae</taxon>
        <taxon>Streptophyta</taxon>
        <taxon>Embryophyta</taxon>
        <taxon>Tracheophyta</taxon>
        <taxon>Spermatophyta</taxon>
        <taxon>Magnoliopsida</taxon>
        <taxon>eudicotyledons</taxon>
        <taxon>Gunneridae</taxon>
        <taxon>Pentapetalae</taxon>
        <taxon>rosids</taxon>
        <taxon>fabids</taxon>
        <taxon>Malpighiales</taxon>
        <taxon>Rhizophoraceae</taxon>
        <taxon>Rhizophora</taxon>
    </lineage>
</organism>
<sequence length="39" mass="4416">MECGTVSIPSFCRSNCRKRLKLLKIAWHCPSPISQLKPS</sequence>
<accession>A0A2P2P9I1</accession>
<evidence type="ECO:0000313" key="1">
    <source>
        <dbReference type="EMBL" id="MBX51438.1"/>
    </source>
</evidence>
<dbReference type="EMBL" id="GGEC01070954">
    <property type="protein sequence ID" value="MBX51438.1"/>
    <property type="molecule type" value="Transcribed_RNA"/>
</dbReference>